<feature type="domain" description="Ig-like" evidence="6">
    <location>
        <begin position="22"/>
        <end position="141"/>
    </location>
</feature>
<dbReference type="Proteomes" id="UP000287033">
    <property type="component" value="Unassembled WGS sequence"/>
</dbReference>
<gene>
    <name evidence="7" type="ORF">chiPu_0021244</name>
</gene>
<dbReference type="STRING" id="137246.A0A401RPL0"/>
<evidence type="ECO:0000256" key="3">
    <source>
        <dbReference type="ARBA" id="ARBA00023170"/>
    </source>
</evidence>
<dbReference type="EMBL" id="BEZZ01003571">
    <property type="protein sequence ID" value="GCC20036.1"/>
    <property type="molecule type" value="Genomic_DNA"/>
</dbReference>
<dbReference type="PROSITE" id="PS50835">
    <property type="entry name" value="IG_LIKE"/>
    <property type="match status" value="1"/>
</dbReference>
<dbReference type="OrthoDB" id="9803478at2759"/>
<sequence>MQSWCLLTHFPYPTKSRLTVLPLIRRCYADSVSQRPAVIAVTEGDDVLLFCNYTATTSSDPYLFWYRQHSSSSMEYLLKRNQYISTTDRLPGDRFSSKLDHVNGNIQLNMLKTELSDSAVYYCALNPTEIRNWADAGQKLSENS</sequence>
<dbReference type="InterPro" id="IPR013783">
    <property type="entry name" value="Ig-like_fold"/>
</dbReference>
<keyword evidence="4" id="KW-0393">Immunoglobulin domain</keyword>
<keyword evidence="8" id="KW-1185">Reference proteome</keyword>
<organism evidence="7 8">
    <name type="scientific">Chiloscyllium punctatum</name>
    <name type="common">Brownbanded bambooshark</name>
    <name type="synonym">Hemiscyllium punctatum</name>
    <dbReference type="NCBI Taxonomy" id="137246"/>
    <lineage>
        <taxon>Eukaryota</taxon>
        <taxon>Metazoa</taxon>
        <taxon>Chordata</taxon>
        <taxon>Craniata</taxon>
        <taxon>Vertebrata</taxon>
        <taxon>Chondrichthyes</taxon>
        <taxon>Elasmobranchii</taxon>
        <taxon>Galeomorphii</taxon>
        <taxon>Galeoidea</taxon>
        <taxon>Orectolobiformes</taxon>
        <taxon>Hemiscylliidae</taxon>
        <taxon>Chiloscyllium</taxon>
    </lineage>
</organism>
<name>A0A401RPL0_CHIPU</name>
<evidence type="ECO:0000256" key="4">
    <source>
        <dbReference type="ARBA" id="ARBA00023319"/>
    </source>
</evidence>
<dbReference type="Gene3D" id="2.60.40.10">
    <property type="entry name" value="Immunoglobulins"/>
    <property type="match status" value="1"/>
</dbReference>
<dbReference type="PANTHER" id="PTHR19367:SF18">
    <property type="entry name" value="T CELL RECEPTOR ALPHA VARIABLE 16"/>
    <property type="match status" value="1"/>
</dbReference>
<evidence type="ECO:0000256" key="1">
    <source>
        <dbReference type="ARBA" id="ARBA00022729"/>
    </source>
</evidence>
<keyword evidence="5" id="KW-0391">Immunity</keyword>
<keyword evidence="2" id="KW-1064">Adaptive immunity</keyword>
<evidence type="ECO:0000259" key="6">
    <source>
        <dbReference type="PROSITE" id="PS50835"/>
    </source>
</evidence>
<evidence type="ECO:0000256" key="2">
    <source>
        <dbReference type="ARBA" id="ARBA00023130"/>
    </source>
</evidence>
<accession>A0A401RPL0</accession>
<dbReference type="InterPro" id="IPR007110">
    <property type="entry name" value="Ig-like_dom"/>
</dbReference>
<keyword evidence="1" id="KW-0732">Signal</keyword>
<dbReference type="AlphaFoldDB" id="A0A401RPL0"/>
<dbReference type="Pfam" id="PF07686">
    <property type="entry name" value="V-set"/>
    <property type="match status" value="1"/>
</dbReference>
<keyword evidence="3" id="KW-0675">Receptor</keyword>
<dbReference type="InterPro" id="IPR013106">
    <property type="entry name" value="Ig_V-set"/>
</dbReference>
<dbReference type="SUPFAM" id="SSF48726">
    <property type="entry name" value="Immunoglobulin"/>
    <property type="match status" value="1"/>
</dbReference>
<dbReference type="InterPro" id="IPR051287">
    <property type="entry name" value="TCR_variable_region"/>
</dbReference>
<evidence type="ECO:0000313" key="8">
    <source>
        <dbReference type="Proteomes" id="UP000287033"/>
    </source>
</evidence>
<keyword evidence="5" id="KW-1279">T cell receptor</keyword>
<dbReference type="SMART" id="SM00406">
    <property type="entry name" value="IGv"/>
    <property type="match status" value="1"/>
</dbReference>
<protein>
    <recommendedName>
        <fullName evidence="6">Ig-like domain-containing protein</fullName>
    </recommendedName>
</protein>
<dbReference type="InterPro" id="IPR003599">
    <property type="entry name" value="Ig_sub"/>
</dbReference>
<evidence type="ECO:0000256" key="5">
    <source>
        <dbReference type="ARBA" id="ARBA00043266"/>
    </source>
</evidence>
<evidence type="ECO:0000313" key="7">
    <source>
        <dbReference type="EMBL" id="GCC20036.1"/>
    </source>
</evidence>
<dbReference type="SMART" id="SM00409">
    <property type="entry name" value="IG"/>
    <property type="match status" value="1"/>
</dbReference>
<dbReference type="InterPro" id="IPR036179">
    <property type="entry name" value="Ig-like_dom_sf"/>
</dbReference>
<dbReference type="GO" id="GO:0002250">
    <property type="term" value="P:adaptive immune response"/>
    <property type="evidence" value="ECO:0007669"/>
    <property type="project" value="UniProtKB-KW"/>
</dbReference>
<dbReference type="PANTHER" id="PTHR19367">
    <property type="entry name" value="T-CELL RECEPTOR ALPHA CHAIN V REGION"/>
    <property type="match status" value="1"/>
</dbReference>
<dbReference type="GO" id="GO:0042101">
    <property type="term" value="C:T cell receptor complex"/>
    <property type="evidence" value="ECO:0007669"/>
    <property type="project" value="UniProtKB-KW"/>
</dbReference>
<dbReference type="OMA" id="NWADAGQ"/>
<comment type="caution">
    <text evidence="7">The sequence shown here is derived from an EMBL/GenBank/DDBJ whole genome shotgun (WGS) entry which is preliminary data.</text>
</comment>
<reference evidence="7 8" key="1">
    <citation type="journal article" date="2018" name="Nat. Ecol. Evol.">
        <title>Shark genomes provide insights into elasmobranch evolution and the origin of vertebrates.</title>
        <authorList>
            <person name="Hara Y"/>
            <person name="Yamaguchi K"/>
            <person name="Onimaru K"/>
            <person name="Kadota M"/>
            <person name="Koyanagi M"/>
            <person name="Keeley SD"/>
            <person name="Tatsumi K"/>
            <person name="Tanaka K"/>
            <person name="Motone F"/>
            <person name="Kageyama Y"/>
            <person name="Nozu R"/>
            <person name="Adachi N"/>
            <person name="Nishimura O"/>
            <person name="Nakagawa R"/>
            <person name="Tanegashima C"/>
            <person name="Kiyatake I"/>
            <person name="Matsumoto R"/>
            <person name="Murakumo K"/>
            <person name="Nishida K"/>
            <person name="Terakita A"/>
            <person name="Kuratani S"/>
            <person name="Sato K"/>
            <person name="Hyodo S Kuraku.S."/>
        </authorList>
    </citation>
    <scope>NUCLEOTIDE SEQUENCE [LARGE SCALE GENOMIC DNA]</scope>
</reference>
<proteinExistence type="predicted"/>